<dbReference type="EMBL" id="FNDW01000007">
    <property type="protein sequence ID" value="SDI42999.1"/>
    <property type="molecule type" value="Genomic_DNA"/>
</dbReference>
<evidence type="ECO:0000313" key="2">
    <source>
        <dbReference type="Proteomes" id="UP000198869"/>
    </source>
</evidence>
<dbReference type="Gene3D" id="3.30.2310.20">
    <property type="entry name" value="RelE-like"/>
    <property type="match status" value="1"/>
</dbReference>
<gene>
    <name evidence="1" type="ORF">SAMN05421846_107152</name>
</gene>
<dbReference type="RefSeq" id="WP_089858780.1">
    <property type="nucleotide sequence ID" value="NZ_FNDW01000007.1"/>
</dbReference>
<reference evidence="2" key="1">
    <citation type="submission" date="2016-10" db="EMBL/GenBank/DDBJ databases">
        <authorList>
            <person name="Varghese N."/>
            <person name="Submissions S."/>
        </authorList>
    </citation>
    <scope>NUCLEOTIDE SEQUENCE [LARGE SCALE GENOMIC DNA]</scope>
    <source>
        <strain evidence="2">DSM 17071</strain>
    </source>
</reference>
<evidence type="ECO:0000313" key="1">
    <source>
        <dbReference type="EMBL" id="SDI42999.1"/>
    </source>
</evidence>
<keyword evidence="2" id="KW-1185">Reference proteome</keyword>
<accession>A0A1G8KHU5</accession>
<name>A0A1G8KHU5_9FLAO</name>
<dbReference type="AlphaFoldDB" id="A0A1G8KHU5"/>
<dbReference type="OrthoDB" id="1098070at2"/>
<dbReference type="STRING" id="311334.SAMN05421846_107152"/>
<dbReference type="InterPro" id="IPR035093">
    <property type="entry name" value="RelE/ParE_toxin_dom_sf"/>
</dbReference>
<sequence length="100" mass="12178">MYTVVWTETAEKSYENNLQYLSEYWSTREIRNFMDKVDEAVMNISLNSLIGSVSEENYNYRKYLVVPQIYLYYRVTSDRIYLVSFWNNFQDPDRLQKLLT</sequence>
<organism evidence="1 2">
    <name type="scientific">Chryseobacterium taeanense</name>
    <dbReference type="NCBI Taxonomy" id="311334"/>
    <lineage>
        <taxon>Bacteria</taxon>
        <taxon>Pseudomonadati</taxon>
        <taxon>Bacteroidota</taxon>
        <taxon>Flavobacteriia</taxon>
        <taxon>Flavobacteriales</taxon>
        <taxon>Weeksellaceae</taxon>
        <taxon>Chryseobacterium group</taxon>
        <taxon>Chryseobacterium</taxon>
    </lineage>
</organism>
<dbReference type="Proteomes" id="UP000198869">
    <property type="component" value="Unassembled WGS sequence"/>
</dbReference>
<protein>
    <submittedName>
        <fullName evidence="1">Plasmid stabilization system protein ParE</fullName>
    </submittedName>
</protein>
<proteinExistence type="predicted"/>